<keyword evidence="3" id="KW-1185">Reference proteome</keyword>
<evidence type="ECO:0000259" key="1">
    <source>
        <dbReference type="Pfam" id="PF22936"/>
    </source>
</evidence>
<dbReference type="AlphaFoldDB" id="A0A9Q3HQQ0"/>
<name>A0A9Q3HQQ0_9BASI</name>
<dbReference type="OrthoDB" id="3025757at2759"/>
<reference evidence="2" key="1">
    <citation type="submission" date="2021-03" db="EMBL/GenBank/DDBJ databases">
        <title>Draft genome sequence of rust myrtle Austropuccinia psidii MF-1, a brazilian biotype.</title>
        <authorList>
            <person name="Quecine M.C."/>
            <person name="Pachon D.M.R."/>
            <person name="Bonatelli M.L."/>
            <person name="Correr F.H."/>
            <person name="Franceschini L.M."/>
            <person name="Leite T.F."/>
            <person name="Margarido G.R.A."/>
            <person name="Almeida C.A."/>
            <person name="Ferrarezi J.A."/>
            <person name="Labate C.A."/>
        </authorList>
    </citation>
    <scope>NUCLEOTIDE SEQUENCE</scope>
    <source>
        <strain evidence="2">MF-1</strain>
    </source>
</reference>
<sequence length="203" mass="22631">MCRPGYHNPLTKHSKEACQNLILGKPTTALLCGMNQQDNNSIVLDSRESNSMLKNKKQFISFVPKEEDVILANGSSIRFLGSGTIHIKLSHFFLKRNNCLLIPKLSINLLIMNTFTGANYSVIKGTSAKRVSVMSKDKKIIIDGSFESGNFIFHQNKIHAFNVSLSTPSTISLHQSSGHPSLEYFKKCIQTEIFHLLIVPPVT</sequence>
<dbReference type="Pfam" id="PF22936">
    <property type="entry name" value="Pol_BBD"/>
    <property type="match status" value="1"/>
</dbReference>
<proteinExistence type="predicted"/>
<organism evidence="2 3">
    <name type="scientific">Austropuccinia psidii MF-1</name>
    <dbReference type="NCBI Taxonomy" id="1389203"/>
    <lineage>
        <taxon>Eukaryota</taxon>
        <taxon>Fungi</taxon>
        <taxon>Dikarya</taxon>
        <taxon>Basidiomycota</taxon>
        <taxon>Pucciniomycotina</taxon>
        <taxon>Pucciniomycetes</taxon>
        <taxon>Pucciniales</taxon>
        <taxon>Sphaerophragmiaceae</taxon>
        <taxon>Austropuccinia</taxon>
    </lineage>
</organism>
<feature type="domain" description="Retrovirus-related Pol polyprotein from transposon TNT 1-94-like beta-barrel" evidence="1">
    <location>
        <begin position="43"/>
        <end position="119"/>
    </location>
</feature>
<evidence type="ECO:0000313" key="2">
    <source>
        <dbReference type="EMBL" id="MBW0511719.1"/>
    </source>
</evidence>
<dbReference type="EMBL" id="AVOT02022346">
    <property type="protein sequence ID" value="MBW0511719.1"/>
    <property type="molecule type" value="Genomic_DNA"/>
</dbReference>
<protein>
    <recommendedName>
        <fullName evidence="1">Retrovirus-related Pol polyprotein from transposon TNT 1-94-like beta-barrel domain-containing protein</fullName>
    </recommendedName>
</protein>
<accession>A0A9Q3HQQ0</accession>
<dbReference type="InterPro" id="IPR054722">
    <property type="entry name" value="PolX-like_BBD"/>
</dbReference>
<gene>
    <name evidence="2" type="ORF">O181_051434</name>
</gene>
<evidence type="ECO:0000313" key="3">
    <source>
        <dbReference type="Proteomes" id="UP000765509"/>
    </source>
</evidence>
<comment type="caution">
    <text evidence="2">The sequence shown here is derived from an EMBL/GenBank/DDBJ whole genome shotgun (WGS) entry which is preliminary data.</text>
</comment>
<dbReference type="Proteomes" id="UP000765509">
    <property type="component" value="Unassembled WGS sequence"/>
</dbReference>